<proteinExistence type="predicted"/>
<dbReference type="Gene3D" id="3.30.450.180">
    <property type="match status" value="1"/>
</dbReference>
<dbReference type="Gene3D" id="1.10.260.40">
    <property type="entry name" value="lambda repressor-like DNA-binding domains"/>
    <property type="match status" value="1"/>
</dbReference>
<accession>A0ABY2RUP3</accession>
<gene>
    <name evidence="2" type="ORF">FCN18_33800</name>
</gene>
<feature type="domain" description="HTH cro/C1-type" evidence="1">
    <location>
        <begin position="32"/>
        <end position="83"/>
    </location>
</feature>
<reference evidence="2 3" key="1">
    <citation type="journal article" date="2015" name="Antonie Van Leeuwenhoek">
        <title>Prauserella endophytica sp. nov., an endophytic actinobacterium isolated from Tamarix taklamakanensis.</title>
        <authorList>
            <person name="Liu J.M."/>
            <person name="Habden X."/>
            <person name="Guo L."/>
            <person name="Tuo L."/>
            <person name="Jiang Z.K."/>
            <person name="Liu S.W."/>
            <person name="Liu X.F."/>
            <person name="Chen L."/>
            <person name="Li R.F."/>
            <person name="Zhang Y.Q."/>
            <person name="Sun C.H."/>
        </authorList>
    </citation>
    <scope>NUCLEOTIDE SEQUENCE [LARGE SCALE GENOMIC DNA]</scope>
    <source>
        <strain evidence="2 3">CGMCC 4.7182</strain>
    </source>
</reference>
<dbReference type="InterPro" id="IPR001387">
    <property type="entry name" value="Cro/C1-type_HTH"/>
</dbReference>
<dbReference type="PROSITE" id="PS50943">
    <property type="entry name" value="HTH_CROC1"/>
    <property type="match status" value="1"/>
</dbReference>
<protein>
    <submittedName>
        <fullName evidence="2">Helix-turn-helix transcriptional regulator</fullName>
    </submittedName>
</protein>
<dbReference type="InterPro" id="IPR041413">
    <property type="entry name" value="MLTR_LBD"/>
</dbReference>
<dbReference type="CDD" id="cd00093">
    <property type="entry name" value="HTH_XRE"/>
    <property type="match status" value="1"/>
</dbReference>
<evidence type="ECO:0000313" key="3">
    <source>
        <dbReference type="Proteomes" id="UP000309992"/>
    </source>
</evidence>
<keyword evidence="3" id="KW-1185">Reference proteome</keyword>
<dbReference type="PANTHER" id="PTHR35010:SF2">
    <property type="entry name" value="BLL4672 PROTEIN"/>
    <property type="match status" value="1"/>
</dbReference>
<dbReference type="InterPro" id="IPR010982">
    <property type="entry name" value="Lambda_DNA-bd_dom_sf"/>
</dbReference>
<dbReference type="EMBL" id="SWMS01000031">
    <property type="protein sequence ID" value="TKG61335.1"/>
    <property type="molecule type" value="Genomic_DNA"/>
</dbReference>
<sequence>MTEAADLGSFLKARRAALDPRDRGLPEGATRRRVAGLRREELAQLAGMSVDYYTRLEQGRARNVSDAVLDALARALRLTADETTYLRNLARSQRRRPVRRPQRVRPEILQLMDAMRGVPAMVFGRRCDVLAWNALGGAIAFDFASVPPQERNVARLFFLEEATARGLHPEWEQLAEEVVGNLRAAAGHDPDDPELARLVGELSAHSAVFRGLWNSHSVQEKANGVKRIRNPVAGDLVLRYETLLLPDDPTQALITYTAEPGSESERNLRLLASWVAERPAQAALRAAGG</sequence>
<name>A0ABY2RUP3_9PSEU</name>
<dbReference type="PANTHER" id="PTHR35010">
    <property type="entry name" value="BLL4672 PROTEIN-RELATED"/>
    <property type="match status" value="1"/>
</dbReference>
<dbReference type="RefSeq" id="WP_137097069.1">
    <property type="nucleotide sequence ID" value="NZ_SWMS01000031.1"/>
</dbReference>
<organism evidence="2 3">
    <name type="scientific">Prauserella endophytica</name>
    <dbReference type="NCBI Taxonomy" id="1592324"/>
    <lineage>
        <taxon>Bacteria</taxon>
        <taxon>Bacillati</taxon>
        <taxon>Actinomycetota</taxon>
        <taxon>Actinomycetes</taxon>
        <taxon>Pseudonocardiales</taxon>
        <taxon>Pseudonocardiaceae</taxon>
        <taxon>Prauserella</taxon>
        <taxon>Prauserella coralliicola group</taxon>
    </lineage>
</organism>
<comment type="caution">
    <text evidence="2">The sequence shown here is derived from an EMBL/GenBank/DDBJ whole genome shotgun (WGS) entry which is preliminary data.</text>
</comment>
<dbReference type="Pfam" id="PF13560">
    <property type="entry name" value="HTH_31"/>
    <property type="match status" value="1"/>
</dbReference>
<dbReference type="Proteomes" id="UP000309992">
    <property type="component" value="Unassembled WGS sequence"/>
</dbReference>
<evidence type="ECO:0000259" key="1">
    <source>
        <dbReference type="PROSITE" id="PS50943"/>
    </source>
</evidence>
<evidence type="ECO:0000313" key="2">
    <source>
        <dbReference type="EMBL" id="TKG61335.1"/>
    </source>
</evidence>
<dbReference type="SUPFAM" id="SSF47413">
    <property type="entry name" value="lambda repressor-like DNA-binding domains"/>
    <property type="match status" value="1"/>
</dbReference>
<dbReference type="SMART" id="SM00530">
    <property type="entry name" value="HTH_XRE"/>
    <property type="match status" value="1"/>
</dbReference>
<dbReference type="Pfam" id="PF17765">
    <property type="entry name" value="MLTR_LBD"/>
    <property type="match status" value="1"/>
</dbReference>